<comment type="subcellular location">
    <subcellularLocation>
        <location evidence="1">Membrane</location>
    </subcellularLocation>
</comment>
<dbReference type="AlphaFoldDB" id="F6WIH6"/>
<evidence type="ECO:0000313" key="11">
    <source>
        <dbReference type="Proteomes" id="UP000002279"/>
    </source>
</evidence>
<evidence type="ECO:0000259" key="9">
    <source>
        <dbReference type="PROSITE" id="PS50835"/>
    </source>
</evidence>
<dbReference type="STRING" id="9258.ENSOANP00000010233"/>
<evidence type="ECO:0000256" key="1">
    <source>
        <dbReference type="ARBA" id="ARBA00004370"/>
    </source>
</evidence>
<keyword evidence="5 8" id="KW-0472">Membrane</keyword>
<feature type="compositionally biased region" description="Pro residues" evidence="7">
    <location>
        <begin position="352"/>
        <end position="367"/>
    </location>
</feature>
<evidence type="ECO:0000256" key="8">
    <source>
        <dbReference type="SAM" id="Phobius"/>
    </source>
</evidence>
<dbReference type="InterPro" id="IPR053896">
    <property type="entry name" value="BTN3A2-like_Ig-C"/>
</dbReference>
<proteinExistence type="predicted"/>
<evidence type="ECO:0000313" key="10">
    <source>
        <dbReference type="Ensembl" id="ENSOANP00000010233.2"/>
    </source>
</evidence>
<dbReference type="PROSITE" id="PS50835">
    <property type="entry name" value="IG_LIKE"/>
    <property type="match status" value="1"/>
</dbReference>
<accession>F6WIH6</accession>
<feature type="compositionally biased region" description="Basic and acidic residues" evidence="7">
    <location>
        <begin position="429"/>
        <end position="438"/>
    </location>
</feature>
<evidence type="ECO:0000256" key="4">
    <source>
        <dbReference type="ARBA" id="ARBA00022989"/>
    </source>
</evidence>
<dbReference type="PANTHER" id="PTHR24100:SF153">
    <property type="entry name" value="IG-LIKE DOMAIN-CONTAINING PROTEIN"/>
    <property type="match status" value="1"/>
</dbReference>
<dbReference type="PANTHER" id="PTHR24100">
    <property type="entry name" value="BUTYROPHILIN"/>
    <property type="match status" value="1"/>
</dbReference>
<keyword evidence="2 8" id="KW-0812">Transmembrane</keyword>
<evidence type="ECO:0000256" key="7">
    <source>
        <dbReference type="SAM" id="MobiDB-lite"/>
    </source>
</evidence>
<dbReference type="GeneTree" id="ENSGT01120000271914"/>
<dbReference type="eggNOG" id="KOG2177">
    <property type="taxonomic scope" value="Eukaryota"/>
</dbReference>
<dbReference type="FunFam" id="2.60.40.10:FF:000208">
    <property type="entry name" value="Butyrophilin subfamily 1 member A1"/>
    <property type="match status" value="1"/>
</dbReference>
<dbReference type="Proteomes" id="UP000002279">
    <property type="component" value="Chromosome X5"/>
</dbReference>
<feature type="domain" description="Ig-like" evidence="9">
    <location>
        <begin position="51"/>
        <end position="166"/>
    </location>
</feature>
<feature type="region of interest" description="Disordered" evidence="7">
    <location>
        <begin position="322"/>
        <end position="438"/>
    </location>
</feature>
<dbReference type="GO" id="GO:0005102">
    <property type="term" value="F:signaling receptor binding"/>
    <property type="evidence" value="ECO:0000318"/>
    <property type="project" value="GO_Central"/>
</dbReference>
<evidence type="ECO:0000256" key="5">
    <source>
        <dbReference type="ARBA" id="ARBA00023136"/>
    </source>
</evidence>
<dbReference type="OMA" id="KLENMEM"/>
<keyword evidence="3" id="KW-0732">Signal</keyword>
<sequence>MGSCTLSHLGVGFPLRAPGCECCFLCPPQLKIMKMDGVEVSLGPVRHFPGPALLLLLLLLLQHCQFSTGQFHVNGPVQPVLVMMGEDATFFCYLSPKINAESMEVRFFKNQMGAVVHLYKHGEEPDEEQLQEYRGRTQLVRDNITEGRVALRLERVTPSDSGLYSCGFHSEIYYSETTWVLQVAALGSAPLISVQYSRIWGIWVMCRSRGWYPKPSVQWGDFTLRLSAPEPTVLEDSSGLFYTETSLLLREKPKGNISCSIQNHLLGQEKKSIVEIADEFFQPSSWLGAFITVLACFICAVVLVLLLFKNRGKLLAKLENMEMQSGERPADTQVSGPEGFSLGWYPTHPRSSPLPPSQLWPPQPLPGPSLAVTFGSRGGMRSRRTVDLRTWGRSGSDRRDGSPCADPNPLGVGPGGGGGGNPSQRRRGGAVEHPSETD</sequence>
<reference evidence="10 11" key="1">
    <citation type="journal article" date="2008" name="Nature">
        <title>Genome analysis of the platypus reveals unique signatures of evolution.</title>
        <authorList>
            <person name="Warren W.C."/>
            <person name="Hillier L.W."/>
            <person name="Marshall Graves J.A."/>
            <person name="Birney E."/>
            <person name="Ponting C.P."/>
            <person name="Grutzner F."/>
            <person name="Belov K."/>
            <person name="Miller W."/>
            <person name="Clarke L."/>
            <person name="Chinwalla A.T."/>
            <person name="Yang S.P."/>
            <person name="Heger A."/>
            <person name="Locke D.P."/>
            <person name="Miethke P."/>
            <person name="Waters P.D."/>
            <person name="Veyrunes F."/>
            <person name="Fulton L."/>
            <person name="Fulton B."/>
            <person name="Graves T."/>
            <person name="Wallis J."/>
            <person name="Puente X.S."/>
            <person name="Lopez-Otin C."/>
            <person name="Ordonez G.R."/>
            <person name="Eichler E.E."/>
            <person name="Chen L."/>
            <person name="Cheng Z."/>
            <person name="Deakin J.E."/>
            <person name="Alsop A."/>
            <person name="Thompson K."/>
            <person name="Kirby P."/>
            <person name="Papenfuss A.T."/>
            <person name="Wakefield M.J."/>
            <person name="Olender T."/>
            <person name="Lancet D."/>
            <person name="Huttley G.A."/>
            <person name="Smit A.F."/>
            <person name="Pask A."/>
            <person name="Temple-Smith P."/>
            <person name="Batzer M.A."/>
            <person name="Walker J.A."/>
            <person name="Konkel M.K."/>
            <person name="Harris R.S."/>
            <person name="Whittington C.M."/>
            <person name="Wong E.S."/>
            <person name="Gemmell N.J."/>
            <person name="Buschiazzo E."/>
            <person name="Vargas Jentzsch I.M."/>
            <person name="Merkel A."/>
            <person name="Schmitz J."/>
            <person name="Zemann A."/>
            <person name="Churakov G."/>
            <person name="Kriegs J.O."/>
            <person name="Brosius J."/>
            <person name="Murchison E.P."/>
            <person name="Sachidanandam R."/>
            <person name="Smith C."/>
            <person name="Hannon G.J."/>
            <person name="Tsend-Ayush E."/>
            <person name="McMillan D."/>
            <person name="Attenborough R."/>
            <person name="Rens W."/>
            <person name="Ferguson-Smith M."/>
            <person name="Lefevre C.M."/>
            <person name="Sharp J.A."/>
            <person name="Nicholas K.R."/>
            <person name="Ray D.A."/>
            <person name="Kube M."/>
            <person name="Reinhardt R."/>
            <person name="Pringle T.H."/>
            <person name="Taylor J."/>
            <person name="Jones R.C."/>
            <person name="Nixon B."/>
            <person name="Dacheux J.L."/>
            <person name="Niwa H."/>
            <person name="Sekita Y."/>
            <person name="Huang X."/>
            <person name="Stark A."/>
            <person name="Kheradpour P."/>
            <person name="Kellis M."/>
            <person name="Flicek P."/>
            <person name="Chen Y."/>
            <person name="Webber C."/>
            <person name="Hardison R."/>
            <person name="Nelson J."/>
            <person name="Hallsworth-Pepin K."/>
            <person name="Delehaunty K."/>
            <person name="Markovic C."/>
            <person name="Minx P."/>
            <person name="Feng Y."/>
            <person name="Kremitzki C."/>
            <person name="Mitreva M."/>
            <person name="Glasscock J."/>
            <person name="Wylie T."/>
            <person name="Wohldmann P."/>
            <person name="Thiru P."/>
            <person name="Nhan M.N."/>
            <person name="Pohl C.S."/>
            <person name="Smith S.M."/>
            <person name="Hou S."/>
            <person name="Nefedov M."/>
            <person name="de Jong P.J."/>
            <person name="Renfree M.B."/>
            <person name="Mardis E.R."/>
            <person name="Wilson R.K."/>
        </authorList>
    </citation>
    <scope>NUCLEOTIDE SEQUENCE [LARGE SCALE GENOMIC DNA]</scope>
    <source>
        <strain evidence="10 11">Glennie</strain>
    </source>
</reference>
<reference evidence="10" key="2">
    <citation type="submission" date="2025-08" db="UniProtKB">
        <authorList>
            <consortium name="Ensembl"/>
        </authorList>
    </citation>
    <scope>IDENTIFICATION</scope>
    <source>
        <strain evidence="10">Glennie</strain>
    </source>
</reference>
<feature type="compositionally biased region" description="Gly residues" evidence="7">
    <location>
        <begin position="412"/>
        <end position="421"/>
    </location>
</feature>
<gene>
    <name evidence="10" type="primary">LOC114808010</name>
</gene>
<dbReference type="GO" id="GO:0009897">
    <property type="term" value="C:external side of plasma membrane"/>
    <property type="evidence" value="ECO:0000318"/>
    <property type="project" value="GO_Central"/>
</dbReference>
<dbReference type="InterPro" id="IPR013106">
    <property type="entry name" value="Ig_V-set"/>
</dbReference>
<name>F6WIH6_ORNAN</name>
<dbReference type="SUPFAM" id="SSF48726">
    <property type="entry name" value="Immunoglobulin"/>
    <property type="match status" value="2"/>
</dbReference>
<dbReference type="Ensembl" id="ENSOANT00000010235.2">
    <property type="protein sequence ID" value="ENSOANP00000010233.2"/>
    <property type="gene ID" value="ENSOANG00000006413.2"/>
</dbReference>
<dbReference type="InterPro" id="IPR007110">
    <property type="entry name" value="Ig-like_dom"/>
</dbReference>
<feature type="transmembrane region" description="Helical" evidence="8">
    <location>
        <begin position="286"/>
        <end position="308"/>
    </location>
</feature>
<dbReference type="HOGENOM" id="CLU_013137_8_4_1"/>
<protein>
    <recommendedName>
        <fullName evidence="9">Ig-like domain-containing protein</fullName>
    </recommendedName>
</protein>
<dbReference type="Bgee" id="ENSOANG00000006413">
    <property type="expression patterns" value="Expressed in liver and 1 other cell type or tissue"/>
</dbReference>
<keyword evidence="11" id="KW-1185">Reference proteome</keyword>
<dbReference type="InterPro" id="IPR003599">
    <property type="entry name" value="Ig_sub"/>
</dbReference>
<keyword evidence="4 8" id="KW-1133">Transmembrane helix</keyword>
<evidence type="ECO:0000256" key="6">
    <source>
        <dbReference type="ARBA" id="ARBA00023319"/>
    </source>
</evidence>
<dbReference type="SMART" id="SM00406">
    <property type="entry name" value="IGv"/>
    <property type="match status" value="1"/>
</dbReference>
<dbReference type="InParanoid" id="F6WIH6"/>
<dbReference type="SMART" id="SM00409">
    <property type="entry name" value="IG"/>
    <property type="match status" value="1"/>
</dbReference>
<dbReference type="Gene3D" id="2.60.40.10">
    <property type="entry name" value="Immunoglobulins"/>
    <property type="match status" value="2"/>
</dbReference>
<reference evidence="10" key="3">
    <citation type="submission" date="2025-09" db="UniProtKB">
        <authorList>
            <consortium name="Ensembl"/>
        </authorList>
    </citation>
    <scope>IDENTIFICATION</scope>
    <source>
        <strain evidence="10">Glennie</strain>
    </source>
</reference>
<dbReference type="InterPro" id="IPR036179">
    <property type="entry name" value="Ig-like_dom_sf"/>
</dbReference>
<dbReference type="InterPro" id="IPR013783">
    <property type="entry name" value="Ig-like_fold"/>
</dbReference>
<keyword evidence="6" id="KW-0393">Immunoglobulin domain</keyword>
<dbReference type="Pfam" id="PF07686">
    <property type="entry name" value="V-set"/>
    <property type="match status" value="1"/>
</dbReference>
<organism evidence="10 11">
    <name type="scientific">Ornithorhynchus anatinus</name>
    <name type="common">Duckbill platypus</name>
    <dbReference type="NCBI Taxonomy" id="9258"/>
    <lineage>
        <taxon>Eukaryota</taxon>
        <taxon>Metazoa</taxon>
        <taxon>Chordata</taxon>
        <taxon>Craniata</taxon>
        <taxon>Vertebrata</taxon>
        <taxon>Euteleostomi</taxon>
        <taxon>Mammalia</taxon>
        <taxon>Monotremata</taxon>
        <taxon>Ornithorhynchidae</taxon>
        <taxon>Ornithorhynchus</taxon>
    </lineage>
</organism>
<dbReference type="FunFam" id="2.60.40.10:FF:000088">
    <property type="entry name" value="Butyrophilin subfamily 1 member A1"/>
    <property type="match status" value="1"/>
</dbReference>
<evidence type="ECO:0000256" key="2">
    <source>
        <dbReference type="ARBA" id="ARBA00022692"/>
    </source>
</evidence>
<evidence type="ECO:0000256" key="3">
    <source>
        <dbReference type="ARBA" id="ARBA00022729"/>
    </source>
</evidence>
<dbReference type="GO" id="GO:0050852">
    <property type="term" value="P:T cell receptor signaling pathway"/>
    <property type="evidence" value="ECO:0000318"/>
    <property type="project" value="GO_Central"/>
</dbReference>
<dbReference type="InterPro" id="IPR050504">
    <property type="entry name" value="IgSF_BTN/MOG"/>
</dbReference>
<dbReference type="Pfam" id="PF22705">
    <property type="entry name" value="C2-set_3"/>
    <property type="match status" value="1"/>
</dbReference>
<dbReference type="GO" id="GO:0001817">
    <property type="term" value="P:regulation of cytokine production"/>
    <property type="evidence" value="ECO:0000318"/>
    <property type="project" value="GO_Central"/>
</dbReference>
<dbReference type="CDD" id="cd05713">
    <property type="entry name" value="IgV_MOG_like"/>
    <property type="match status" value="1"/>
</dbReference>